<accession>A0A078B144</accession>
<gene>
    <name evidence="1" type="primary">Contig13194.g14084</name>
    <name evidence="1" type="ORF">STYLEM_15922</name>
</gene>
<proteinExistence type="predicted"/>
<organism evidence="1 2">
    <name type="scientific">Stylonychia lemnae</name>
    <name type="common">Ciliate</name>
    <dbReference type="NCBI Taxonomy" id="5949"/>
    <lineage>
        <taxon>Eukaryota</taxon>
        <taxon>Sar</taxon>
        <taxon>Alveolata</taxon>
        <taxon>Ciliophora</taxon>
        <taxon>Intramacronucleata</taxon>
        <taxon>Spirotrichea</taxon>
        <taxon>Stichotrichia</taxon>
        <taxon>Sporadotrichida</taxon>
        <taxon>Oxytrichidae</taxon>
        <taxon>Stylonychinae</taxon>
        <taxon>Stylonychia</taxon>
    </lineage>
</organism>
<reference evidence="1 2" key="1">
    <citation type="submission" date="2014-06" db="EMBL/GenBank/DDBJ databases">
        <authorList>
            <person name="Swart Estienne"/>
        </authorList>
    </citation>
    <scope>NUCLEOTIDE SEQUENCE [LARGE SCALE GENOMIC DNA]</scope>
    <source>
        <strain evidence="1 2">130c</strain>
    </source>
</reference>
<evidence type="ECO:0000313" key="1">
    <source>
        <dbReference type="EMBL" id="CDW86823.1"/>
    </source>
</evidence>
<dbReference type="Proteomes" id="UP000039865">
    <property type="component" value="Unassembled WGS sequence"/>
</dbReference>
<sequence length="79" mass="9245">MNTLIKYLAKERLESLLCIKINTKTMWQSSLISINLATMYFKKQFIQENQIQNLKKMAQTIVTLFQNTMIMAAQIESNI</sequence>
<protein>
    <submittedName>
        <fullName evidence="1">Uncharacterized protein</fullName>
    </submittedName>
</protein>
<name>A0A078B144_STYLE</name>
<keyword evidence="2" id="KW-1185">Reference proteome</keyword>
<evidence type="ECO:0000313" key="2">
    <source>
        <dbReference type="Proteomes" id="UP000039865"/>
    </source>
</evidence>
<dbReference type="EMBL" id="CCKQ01015007">
    <property type="protein sequence ID" value="CDW86823.1"/>
    <property type="molecule type" value="Genomic_DNA"/>
</dbReference>
<dbReference type="AlphaFoldDB" id="A0A078B144"/>
<dbReference type="InParanoid" id="A0A078B144"/>